<organism evidence="5">
    <name type="scientific">Cryptococcus neoformans</name>
    <name type="common">Filobasidiella neoformans</name>
    <dbReference type="NCBI Taxonomy" id="5207"/>
    <lineage>
        <taxon>Eukaryota</taxon>
        <taxon>Fungi</taxon>
        <taxon>Dikarya</taxon>
        <taxon>Basidiomycota</taxon>
        <taxon>Agaricomycotina</taxon>
        <taxon>Tremellomycetes</taxon>
        <taxon>Tremellales</taxon>
        <taxon>Cryptococcaceae</taxon>
        <taxon>Cryptococcus</taxon>
        <taxon>Cryptococcus neoformans species complex</taxon>
    </lineage>
</organism>
<dbReference type="InterPro" id="IPR036864">
    <property type="entry name" value="Zn2-C6_fun-type_DNA-bd_sf"/>
</dbReference>
<feature type="region of interest" description="Disordered" evidence="3">
    <location>
        <begin position="128"/>
        <end position="168"/>
    </location>
</feature>
<comment type="subcellular location">
    <subcellularLocation>
        <location evidence="1">Nucleus</location>
    </subcellularLocation>
</comment>
<feature type="region of interest" description="Disordered" evidence="3">
    <location>
        <begin position="87"/>
        <end position="108"/>
    </location>
</feature>
<sequence length="838" mass="92895">MEEVKLVKISQRPAKSCTECMRRKTRCSKVIPCEPCSKRGVAHLCRQEQQFGPPIPTPNAEIDALKNALVGEIDDLKRRISQLEKLEGKRREYPSSGNSEREEEGGTEAATTLEFMALGLDRRLEPQGQSKKFDAGPTTPSSSASPSSSSAKQPDVTSGSSRSHLLKESRLPLPENISNALLPQEVAISVFKFHTTNVYWQHACIYVKDFEAQVEEFYKLAKNGKCDKVDGSWIALFFVLQAISVHQMTDEYAEACNLGSVTIRQQFITAVMDAAMTALHHANFLSRPSMFTCQAIAILGLCGHNVCDSDLLSSLSAIGIKHAQTLGLHMLAKRRKGMSTVDLEMGRRVRWSLAMEDWYAIPFRGVWSIHMDQFDTPFPSNSKDEDLQCDDYHTNRPLSVVTISSKLQFSARIASIMQNTFDRLRHTPSHGTIPLASMAANELTELISQLPAPSPSQPSWAKDMRHYLRISSYHKIIIIYRACLSRHNAGSLSERRAMQRQCVLAAEAIIDELHHRSHSGPPSEEQAELPLLWTLPYHVLASCVVLSLDMIERHGENPEIERQRLTYVKKGQLALERLAGTSRIARRGLMVIEHLMKEKEVGRKRKKGSEDMADMVKRIRLPHDDPHLPHPPSHSHSHPTTGQSSRPQSHSHSHITSLSVSDHTLDNPRGPTPPYSHFHLNPLSEAIPYYFSPRSQAQSQSRSHPHPQTPSHSHHSHPYPPPVSHPHPHPHPHSSPTWTQEDIDALLSNLHECVPDVGRLFDGSLGSFGFPMEGDRGDARFDVGVWGGGGGNADFGSGGGPSDSGLDSKTVFPSASASAATSGSSFGVAKLAADIWRY</sequence>
<evidence type="ECO:0000256" key="2">
    <source>
        <dbReference type="ARBA" id="ARBA00023242"/>
    </source>
</evidence>
<dbReference type="Gene3D" id="4.10.240.10">
    <property type="entry name" value="Zn(2)-C6 fungal-type DNA-binding domain"/>
    <property type="match status" value="1"/>
</dbReference>
<dbReference type="InterPro" id="IPR050613">
    <property type="entry name" value="Sec_Metabolite_Reg"/>
</dbReference>
<feature type="compositionally biased region" description="Low complexity" evidence="3">
    <location>
        <begin position="137"/>
        <end position="151"/>
    </location>
</feature>
<dbReference type="AlphaFoldDB" id="Q5NKN0"/>
<accession>Q5NKN0</accession>
<feature type="region of interest" description="Disordered" evidence="3">
    <location>
        <begin position="693"/>
        <end position="739"/>
    </location>
</feature>
<dbReference type="SUPFAM" id="SSF57701">
    <property type="entry name" value="Zn2/Cys6 DNA-binding domain"/>
    <property type="match status" value="1"/>
</dbReference>
<feature type="domain" description="Zn(2)-C6 fungal-type" evidence="4">
    <location>
        <begin position="16"/>
        <end position="47"/>
    </location>
</feature>
<feature type="region of interest" description="Disordered" evidence="3">
    <location>
        <begin position="622"/>
        <end position="679"/>
    </location>
</feature>
<dbReference type="PROSITE" id="PS50048">
    <property type="entry name" value="ZN2_CY6_FUNGAL_2"/>
    <property type="match status" value="1"/>
</dbReference>
<dbReference type="SMART" id="SM00066">
    <property type="entry name" value="GAL4"/>
    <property type="match status" value="1"/>
</dbReference>
<name>Q5NKN0_CRYNE</name>
<evidence type="ECO:0000259" key="4">
    <source>
        <dbReference type="PROSITE" id="PS50048"/>
    </source>
</evidence>
<reference evidence="5" key="1">
    <citation type="journal article" date="2002" name="Eukaryot. Cell">
        <title>Mating-type locus of Cryptococcus neoformans: a step in the evolution of sex chromosomes.</title>
        <authorList>
            <person name="Lengeler K.B."/>
            <person name="Fox D.S."/>
            <person name="Fraser J.A."/>
            <person name="Allen A."/>
            <person name="Forrester K."/>
            <person name="Dietrich F.S."/>
            <person name="Heitman J."/>
        </authorList>
    </citation>
    <scope>NUCLEOTIDE SEQUENCE</scope>
    <source>
        <strain evidence="5">125.91</strain>
    </source>
</reference>
<evidence type="ECO:0000313" key="5">
    <source>
        <dbReference type="EMBL" id="AAV98459.1"/>
    </source>
</evidence>
<evidence type="ECO:0000256" key="1">
    <source>
        <dbReference type="ARBA" id="ARBA00004123"/>
    </source>
</evidence>
<protein>
    <submittedName>
        <fullName evidence="5">G6383</fullName>
    </submittedName>
</protein>
<dbReference type="CDD" id="cd00067">
    <property type="entry name" value="GAL4"/>
    <property type="match status" value="1"/>
</dbReference>
<feature type="compositionally biased region" description="Low complexity" evidence="3">
    <location>
        <begin position="693"/>
        <end position="702"/>
    </location>
</feature>
<reference evidence="5" key="2">
    <citation type="journal article" date="2004" name="PLoS Biol.">
        <title>Convergent evolution of chromosomal sex-determining regions in the animal and fungal kingdoms.</title>
        <authorList>
            <person name="Fraser J.A."/>
            <person name="Diezmann S."/>
            <person name="Subaran R.L."/>
            <person name="Allen A."/>
            <person name="Lengeler K.B."/>
            <person name="Dietrich F.S."/>
            <person name="Heitman J."/>
        </authorList>
    </citation>
    <scope>NUCLEOTIDE SEQUENCE</scope>
    <source>
        <strain evidence="5">125.91</strain>
    </source>
</reference>
<dbReference type="GO" id="GO:0000981">
    <property type="term" value="F:DNA-binding transcription factor activity, RNA polymerase II-specific"/>
    <property type="evidence" value="ECO:0007669"/>
    <property type="project" value="InterPro"/>
</dbReference>
<proteinExistence type="predicted"/>
<dbReference type="EMBL" id="AF542528">
    <property type="protein sequence ID" value="AAV98459.1"/>
    <property type="molecule type" value="Genomic_DNA"/>
</dbReference>
<keyword evidence="2" id="KW-0539">Nucleus</keyword>
<dbReference type="CDD" id="cd12148">
    <property type="entry name" value="fungal_TF_MHR"/>
    <property type="match status" value="1"/>
</dbReference>
<dbReference type="PANTHER" id="PTHR31001:SF90">
    <property type="entry name" value="CENTROMERE DNA-BINDING PROTEIN COMPLEX CBF3 SUBUNIT B"/>
    <property type="match status" value="1"/>
</dbReference>
<dbReference type="GO" id="GO:0005634">
    <property type="term" value="C:nucleus"/>
    <property type="evidence" value="ECO:0007669"/>
    <property type="project" value="UniProtKB-SubCell"/>
</dbReference>
<evidence type="ECO:0000256" key="3">
    <source>
        <dbReference type="SAM" id="MobiDB-lite"/>
    </source>
</evidence>
<dbReference type="PANTHER" id="PTHR31001">
    <property type="entry name" value="UNCHARACTERIZED TRANSCRIPTIONAL REGULATORY PROTEIN"/>
    <property type="match status" value="1"/>
</dbReference>
<dbReference type="InterPro" id="IPR001138">
    <property type="entry name" value="Zn2Cys6_DnaBD"/>
</dbReference>
<dbReference type="GO" id="GO:0008270">
    <property type="term" value="F:zinc ion binding"/>
    <property type="evidence" value="ECO:0007669"/>
    <property type="project" value="InterPro"/>
</dbReference>